<sequence length="62" mass="7193">MRGAAYWPTEIKRKDRVSPKAGAIRRLDRLRSVLRDLDPELANRAWREVGAALQSITDRYAR</sequence>
<evidence type="ECO:0000313" key="2">
    <source>
        <dbReference type="Proteomes" id="UP000540423"/>
    </source>
</evidence>
<reference evidence="1 2" key="1">
    <citation type="submission" date="2020-08" db="EMBL/GenBank/DDBJ databases">
        <title>Genomic Encyclopedia of Type Strains, Phase IV (KMG-IV): sequencing the most valuable type-strain genomes for metagenomic binning, comparative biology and taxonomic classification.</title>
        <authorList>
            <person name="Goeker M."/>
        </authorList>
    </citation>
    <scope>NUCLEOTIDE SEQUENCE [LARGE SCALE GENOMIC DNA]</scope>
    <source>
        <strain evidence="1 2">DSM 40141</strain>
    </source>
</reference>
<accession>A0A7X0HMC7</accession>
<name>A0A7X0HMC7_9ACTN</name>
<comment type="caution">
    <text evidence="1">The sequence shown here is derived from an EMBL/GenBank/DDBJ whole genome shotgun (WGS) entry which is preliminary data.</text>
</comment>
<dbReference type="EMBL" id="JACHEM010000038">
    <property type="protein sequence ID" value="MBB6440103.1"/>
    <property type="molecule type" value="Genomic_DNA"/>
</dbReference>
<organism evidence="1 2">
    <name type="scientific">Streptomyces candidus</name>
    <dbReference type="NCBI Taxonomy" id="67283"/>
    <lineage>
        <taxon>Bacteria</taxon>
        <taxon>Bacillati</taxon>
        <taxon>Actinomycetota</taxon>
        <taxon>Actinomycetes</taxon>
        <taxon>Kitasatosporales</taxon>
        <taxon>Streptomycetaceae</taxon>
        <taxon>Streptomyces</taxon>
    </lineage>
</organism>
<evidence type="ECO:0000313" key="1">
    <source>
        <dbReference type="EMBL" id="MBB6440103.1"/>
    </source>
</evidence>
<protein>
    <submittedName>
        <fullName evidence="1">Uncharacterized protein</fullName>
    </submittedName>
</protein>
<gene>
    <name evidence="1" type="ORF">HNQ79_006616</name>
</gene>
<dbReference type="RefSeq" id="WP_185036565.1">
    <property type="nucleotide sequence ID" value="NZ_BNBN01000045.1"/>
</dbReference>
<keyword evidence="2" id="KW-1185">Reference proteome</keyword>
<dbReference type="AlphaFoldDB" id="A0A7X0HMC7"/>
<dbReference type="Proteomes" id="UP000540423">
    <property type="component" value="Unassembled WGS sequence"/>
</dbReference>
<proteinExistence type="predicted"/>